<evidence type="ECO:0000256" key="1">
    <source>
        <dbReference type="SAM" id="MobiDB-lite"/>
    </source>
</evidence>
<evidence type="ECO:0000313" key="3">
    <source>
        <dbReference type="Proteomes" id="UP001066276"/>
    </source>
</evidence>
<reference evidence="2" key="1">
    <citation type="journal article" date="2022" name="bioRxiv">
        <title>Sequencing and chromosome-scale assembly of the giantPleurodeles waltlgenome.</title>
        <authorList>
            <person name="Brown T."/>
            <person name="Elewa A."/>
            <person name="Iarovenko S."/>
            <person name="Subramanian E."/>
            <person name="Araus A.J."/>
            <person name="Petzold A."/>
            <person name="Susuki M."/>
            <person name="Suzuki K.-i.T."/>
            <person name="Hayashi T."/>
            <person name="Toyoda A."/>
            <person name="Oliveira C."/>
            <person name="Osipova E."/>
            <person name="Leigh N.D."/>
            <person name="Simon A."/>
            <person name="Yun M.H."/>
        </authorList>
    </citation>
    <scope>NUCLEOTIDE SEQUENCE</scope>
    <source>
        <strain evidence="2">20211129_DDA</strain>
        <tissue evidence="2">Liver</tissue>
    </source>
</reference>
<protein>
    <submittedName>
        <fullName evidence="2">Uncharacterized protein</fullName>
    </submittedName>
</protein>
<sequence>MLAVRVQRRHHHLSGRPSFAAHAWPAWPHHLASLLQDLGAVAPGARLPSFPPVVVLAGGASPRGACPPGIEDPVTPRASRPRSLTDPAPLNFRLAVIGRVSLTEDPEGGGPSRRVSAASAVSAQQRPFRILRPGPEHRAVPLQGVVRPTGRPLSSLLAFHGTSALRARANRFQ</sequence>
<gene>
    <name evidence="2" type="ORF">NDU88_003538</name>
</gene>
<proteinExistence type="predicted"/>
<dbReference type="Proteomes" id="UP001066276">
    <property type="component" value="Chromosome 1_2"/>
</dbReference>
<dbReference type="EMBL" id="JANPWB010000002">
    <property type="protein sequence ID" value="KAJ1208150.1"/>
    <property type="molecule type" value="Genomic_DNA"/>
</dbReference>
<comment type="caution">
    <text evidence="2">The sequence shown here is derived from an EMBL/GenBank/DDBJ whole genome shotgun (WGS) entry which is preliminary data.</text>
</comment>
<organism evidence="2 3">
    <name type="scientific">Pleurodeles waltl</name>
    <name type="common">Iberian ribbed newt</name>
    <dbReference type="NCBI Taxonomy" id="8319"/>
    <lineage>
        <taxon>Eukaryota</taxon>
        <taxon>Metazoa</taxon>
        <taxon>Chordata</taxon>
        <taxon>Craniata</taxon>
        <taxon>Vertebrata</taxon>
        <taxon>Euteleostomi</taxon>
        <taxon>Amphibia</taxon>
        <taxon>Batrachia</taxon>
        <taxon>Caudata</taxon>
        <taxon>Salamandroidea</taxon>
        <taxon>Salamandridae</taxon>
        <taxon>Pleurodelinae</taxon>
        <taxon>Pleurodeles</taxon>
    </lineage>
</organism>
<name>A0AAV7W5L5_PLEWA</name>
<dbReference type="AlphaFoldDB" id="A0AAV7W5L5"/>
<keyword evidence="3" id="KW-1185">Reference proteome</keyword>
<evidence type="ECO:0000313" key="2">
    <source>
        <dbReference type="EMBL" id="KAJ1208150.1"/>
    </source>
</evidence>
<feature type="region of interest" description="Disordered" evidence="1">
    <location>
        <begin position="66"/>
        <end position="85"/>
    </location>
</feature>
<accession>A0AAV7W5L5</accession>